<dbReference type="EMBL" id="JAPFFF010000050">
    <property type="protein sequence ID" value="KAK8839898.1"/>
    <property type="molecule type" value="Genomic_DNA"/>
</dbReference>
<evidence type="ECO:0000313" key="3">
    <source>
        <dbReference type="EMBL" id="KAK8839898.1"/>
    </source>
</evidence>
<sequence>MNILIPKYKQIVIQSSSQVNVKQLDFYGNSKVEFTNKENKAVVNLVTLQQKASTELDNVIIDGNLTTGLFSIISLTENVNIDNANIEISASNQNVNSNPTIIGDLTSPPKKLTIKDRNVGDLLEGNDDYFVIAESNKNRFKCDEWIPQFESSSSDSKYKYAHCRDGENNLKQLYVDDKKNDDAKPDISGPQNSDPEDTGPVNTNTENTGPANTNTENTGPANTNTENTGPVNTNTENTGPVNTNTENTGPANTNTENTGPVNTNTENTGPANTNTENTGPDDNGSKSTGGGGLKKGEIAGIVIAVIVVVAAVIGVLVYFFVFRKRKSHSVNEDDDSNERNHNNFEEAEI</sequence>
<evidence type="ECO:0000256" key="1">
    <source>
        <dbReference type="SAM" id="MobiDB-lite"/>
    </source>
</evidence>
<dbReference type="Proteomes" id="UP001470230">
    <property type="component" value="Unassembled WGS sequence"/>
</dbReference>
<reference evidence="3 4" key="1">
    <citation type="submission" date="2024-04" db="EMBL/GenBank/DDBJ databases">
        <title>Tritrichomonas musculus Genome.</title>
        <authorList>
            <person name="Alves-Ferreira E."/>
            <person name="Grigg M."/>
            <person name="Lorenzi H."/>
            <person name="Galac M."/>
        </authorList>
    </citation>
    <scope>NUCLEOTIDE SEQUENCE [LARGE SCALE GENOMIC DNA]</scope>
    <source>
        <strain evidence="3 4">EAF2021</strain>
    </source>
</reference>
<evidence type="ECO:0000313" key="4">
    <source>
        <dbReference type="Proteomes" id="UP001470230"/>
    </source>
</evidence>
<gene>
    <name evidence="3" type="ORF">M9Y10_031612</name>
</gene>
<comment type="caution">
    <text evidence="3">The sequence shown here is derived from an EMBL/GenBank/DDBJ whole genome shotgun (WGS) entry which is preliminary data.</text>
</comment>
<keyword evidence="2" id="KW-1133">Transmembrane helix</keyword>
<feature type="transmembrane region" description="Helical" evidence="2">
    <location>
        <begin position="298"/>
        <end position="321"/>
    </location>
</feature>
<feature type="compositionally biased region" description="Basic and acidic residues" evidence="1">
    <location>
        <begin position="337"/>
        <end position="349"/>
    </location>
</feature>
<evidence type="ECO:0000256" key="2">
    <source>
        <dbReference type="SAM" id="Phobius"/>
    </source>
</evidence>
<keyword evidence="2" id="KW-0812">Transmembrane</keyword>
<accession>A0ABR2H212</accession>
<keyword evidence="4" id="KW-1185">Reference proteome</keyword>
<feature type="compositionally biased region" description="Polar residues" evidence="1">
    <location>
        <begin position="200"/>
        <end position="280"/>
    </location>
</feature>
<protein>
    <submittedName>
        <fullName evidence="3">Uncharacterized protein</fullName>
    </submittedName>
</protein>
<dbReference type="PANTHER" id="PTHR16861">
    <property type="entry name" value="GLYCOPROTEIN 38"/>
    <property type="match status" value="1"/>
</dbReference>
<dbReference type="PANTHER" id="PTHR16861:SF4">
    <property type="entry name" value="SH3 DOMAIN PROTEIN (AFU_ORTHOLOGUE AFUA_1G13610)"/>
    <property type="match status" value="1"/>
</dbReference>
<keyword evidence="2" id="KW-0472">Membrane</keyword>
<proteinExistence type="predicted"/>
<feature type="region of interest" description="Disordered" evidence="1">
    <location>
        <begin position="328"/>
        <end position="349"/>
    </location>
</feature>
<feature type="region of interest" description="Disordered" evidence="1">
    <location>
        <begin position="179"/>
        <end position="289"/>
    </location>
</feature>
<name>A0ABR2H212_9EUKA</name>
<organism evidence="3 4">
    <name type="scientific">Tritrichomonas musculus</name>
    <dbReference type="NCBI Taxonomy" id="1915356"/>
    <lineage>
        <taxon>Eukaryota</taxon>
        <taxon>Metamonada</taxon>
        <taxon>Parabasalia</taxon>
        <taxon>Tritrichomonadida</taxon>
        <taxon>Tritrichomonadidae</taxon>
        <taxon>Tritrichomonas</taxon>
    </lineage>
</organism>